<reference evidence="1 2" key="1">
    <citation type="submission" date="2024-09" db="EMBL/GenBank/DDBJ databases">
        <title>Taxonomic and Genotyping Characterization of Leptospira Strains isolated from Multiple Sources in Colombia highlights the importance of intermediate species.</title>
        <authorList>
            <person name="Torres Higuera L."/>
            <person name="Rojas Tapias D."/>
            <person name="Jimenez Velasquez S."/>
            <person name="Renjifo Ibanez C."/>
        </authorList>
    </citation>
    <scope>NUCLEOTIDE SEQUENCE [LARGE SCALE GENOMIC DNA]</scope>
    <source>
        <strain evidence="1 2">Lep080</strain>
    </source>
</reference>
<dbReference type="Proteomes" id="UP001580391">
    <property type="component" value="Unassembled WGS sequence"/>
</dbReference>
<protein>
    <recommendedName>
        <fullName evidence="3">SH3 domain-containing protein</fullName>
    </recommendedName>
</protein>
<organism evidence="1 2">
    <name type="scientific">Leptospira wolffii</name>
    <dbReference type="NCBI Taxonomy" id="409998"/>
    <lineage>
        <taxon>Bacteria</taxon>
        <taxon>Pseudomonadati</taxon>
        <taxon>Spirochaetota</taxon>
        <taxon>Spirochaetia</taxon>
        <taxon>Leptospirales</taxon>
        <taxon>Leptospiraceae</taxon>
        <taxon>Leptospira</taxon>
    </lineage>
</organism>
<evidence type="ECO:0000313" key="1">
    <source>
        <dbReference type="EMBL" id="MFB5736902.1"/>
    </source>
</evidence>
<keyword evidence="2" id="KW-1185">Reference proteome</keyword>
<feature type="non-terminal residue" evidence="1">
    <location>
        <position position="1"/>
    </location>
</feature>
<comment type="caution">
    <text evidence="1">The sequence shown here is derived from an EMBL/GenBank/DDBJ whole genome shotgun (WGS) entry which is preliminary data.</text>
</comment>
<gene>
    <name evidence="1" type="ORF">ACE5IX_10315</name>
</gene>
<evidence type="ECO:0000313" key="2">
    <source>
        <dbReference type="Proteomes" id="UP001580391"/>
    </source>
</evidence>
<evidence type="ECO:0008006" key="3">
    <source>
        <dbReference type="Google" id="ProtNLM"/>
    </source>
</evidence>
<proteinExistence type="predicted"/>
<sequence length="244" mass="27801">TFCNPNKGISENEINKEILKNIYNQKLQEAGRIFGISLQFYKDNSFSFEYGSEGKYWYNSGSYTLSDSNLILNSNLCKERENSDIVISCAETFGFGKCKIIDSEQDIFYEKFLLCSSNSNIDAFGLGNQHNEFAFGLPDYATKPGKSARFNNIEVVVLKKKGITTSNVKIRELPNVKSQSIIYYVESYDGPSEKTFVPNRTPLVALAKTNSLDKIQDWSNYWYLVDLGNDNLGWMFGEFIKLDE</sequence>
<name>A0ABV5BPA9_9LEPT</name>
<dbReference type="EMBL" id="JBHILJ010000005">
    <property type="protein sequence ID" value="MFB5736902.1"/>
    <property type="molecule type" value="Genomic_DNA"/>
</dbReference>
<accession>A0ABV5BPA9</accession>